<dbReference type="AlphaFoldDB" id="A0A382QNI4"/>
<name>A0A382QNI4_9ZZZZ</name>
<organism evidence="1">
    <name type="scientific">marine metagenome</name>
    <dbReference type="NCBI Taxonomy" id="408172"/>
    <lineage>
        <taxon>unclassified sequences</taxon>
        <taxon>metagenomes</taxon>
        <taxon>ecological metagenomes</taxon>
    </lineage>
</organism>
<reference evidence="1" key="1">
    <citation type="submission" date="2018-05" db="EMBL/GenBank/DDBJ databases">
        <authorList>
            <person name="Lanie J.A."/>
            <person name="Ng W.-L."/>
            <person name="Kazmierczak K.M."/>
            <person name="Andrzejewski T.M."/>
            <person name="Davidsen T.M."/>
            <person name="Wayne K.J."/>
            <person name="Tettelin H."/>
            <person name="Glass J.I."/>
            <person name="Rusch D."/>
            <person name="Podicherti R."/>
            <person name="Tsui H.-C.T."/>
            <person name="Winkler M.E."/>
        </authorList>
    </citation>
    <scope>NUCLEOTIDE SEQUENCE</scope>
</reference>
<accession>A0A382QNI4</accession>
<gene>
    <name evidence="1" type="ORF">METZ01_LOCUS339304</name>
</gene>
<dbReference type="EMBL" id="UINC01115427">
    <property type="protein sequence ID" value="SVC86450.1"/>
    <property type="molecule type" value="Genomic_DNA"/>
</dbReference>
<sequence length="284" mass="32123">MEFMKKLLPLISLLLVTSAWAEDINTAQDLNLEGKWIATYVPISYEEIVDISKQGNEYIVTKVRGDQYVPSGEISMKADLNFQNCKGQGASKGFKNPYWIDCRLEVVSEDLIAGFGDGLYVVAYRDLPEATHSFCVTDWKEKLPENGLETILNMRPKAFKHCLACEGTSCKMKNWPEGREAESLICKKLFCKPTRAIGKAINSEDVLNVGSGASEVHFTYRISKKGTAENLVLTSFSGAMNKKQARTFSRNILASFQYEPIEMDGEIYEVNNLRGWLYWNIYDM</sequence>
<proteinExistence type="predicted"/>
<protein>
    <submittedName>
        <fullName evidence="1">Uncharacterized protein</fullName>
    </submittedName>
</protein>
<evidence type="ECO:0000313" key="1">
    <source>
        <dbReference type="EMBL" id="SVC86450.1"/>
    </source>
</evidence>